<sequence length="232" mass="26756">MNIQTSKFANVNVMSCRTSNDGTVWMLAETFVKLFKFDGTVESIVEKHVSLKNVNYTICTGTDDKRFDKCAFLNSSGILELLCRSRVNYAREFTYWLLNVLLPSICTDPTKLFDEWRSSEANGKEVKLQTGHANVRGCVYIVTTDPLKRNDSLYKIGHTFELRECLDRLNEASPYEFYAEHLQLTENCVELERAILERFAIFRVSRGFFKLGMSQLRTVIDFCKTFCAKINN</sequence>
<name>A0A346TPH8_9ABAC</name>
<dbReference type="PROSITE" id="PS51750">
    <property type="entry name" value="BRO_N"/>
    <property type="match status" value="1"/>
</dbReference>
<dbReference type="KEGG" id="vg:80533995"/>
<dbReference type="Proteomes" id="UP000501969">
    <property type="component" value="Segment"/>
</dbReference>
<dbReference type="InterPro" id="IPR003497">
    <property type="entry name" value="BRO_N_domain"/>
</dbReference>
<keyword evidence="3" id="KW-1185">Reference proteome</keyword>
<evidence type="ECO:0000259" key="1">
    <source>
        <dbReference type="PROSITE" id="PS51750"/>
    </source>
</evidence>
<protein>
    <submittedName>
        <fullName evidence="2">BRO-B</fullName>
    </submittedName>
</protein>
<accession>A0A346TPH8</accession>
<feature type="domain" description="Bro-N" evidence="1">
    <location>
        <begin position="1"/>
        <end position="109"/>
    </location>
</feature>
<dbReference type="RefSeq" id="YP_010796500.1">
    <property type="nucleotide sequence ID" value="NC_076031.1"/>
</dbReference>
<organism evidence="2 3">
    <name type="scientific">Mythimna unipuncta nucleopolyhedrovirus</name>
    <dbReference type="NCBI Taxonomy" id="447897"/>
    <lineage>
        <taxon>Viruses</taxon>
        <taxon>Viruses incertae sedis</taxon>
        <taxon>Naldaviricetes</taxon>
        <taxon>Lefavirales</taxon>
        <taxon>Baculoviridae</taxon>
        <taxon>Alphabaculovirus</taxon>
    </lineage>
</organism>
<dbReference type="Pfam" id="PF13455">
    <property type="entry name" value="MUG113"/>
    <property type="match status" value="1"/>
</dbReference>
<dbReference type="Pfam" id="PF02498">
    <property type="entry name" value="Bro-N"/>
    <property type="match status" value="1"/>
</dbReference>
<dbReference type="GeneID" id="80533995"/>
<evidence type="ECO:0000313" key="3">
    <source>
        <dbReference type="Proteomes" id="UP000501969"/>
    </source>
</evidence>
<proteinExistence type="predicted"/>
<evidence type="ECO:0000313" key="2">
    <source>
        <dbReference type="EMBL" id="AXU41488.1"/>
    </source>
</evidence>
<dbReference type="EMBL" id="MH124167">
    <property type="protein sequence ID" value="AXU41488.1"/>
    <property type="molecule type" value="Genomic_DNA"/>
</dbReference>
<reference evidence="2 3" key="1">
    <citation type="submission" date="2018-03" db="EMBL/GenBank/DDBJ databases">
        <title>Complete genome sequence of a second alphabaculovirus from the true armyworm, Mythimna unipuncta.</title>
        <authorList>
            <person name="Harrison R.L."/>
            <person name="Mowery J.D."/>
            <person name="Bauchan G.R."/>
            <person name="Theilmann D.A."/>
            <person name="Erlandson M.A."/>
        </authorList>
    </citation>
    <scope>NUCLEOTIDE SEQUENCE [LARGE SCALE GENOMIC DNA]</scope>
    <source>
        <strain evidence="2 3">KY310</strain>
    </source>
</reference>